<feature type="domain" description="N6 adenine-specific DNA methyltransferase N-terminal" evidence="9">
    <location>
        <begin position="11"/>
        <end position="141"/>
    </location>
</feature>
<evidence type="ECO:0000256" key="3">
    <source>
        <dbReference type="ARBA" id="ARBA00022603"/>
    </source>
</evidence>
<keyword evidence="4" id="KW-0808">Transferase</keyword>
<dbReference type="InterPro" id="IPR029063">
    <property type="entry name" value="SAM-dependent_MTases_sf"/>
</dbReference>
<protein>
    <recommendedName>
        <fullName evidence="2">site-specific DNA-methyltransferase (adenine-specific)</fullName>
        <ecNumber evidence="2">2.1.1.72</ecNumber>
    </recommendedName>
</protein>
<name>A0A1P8MWP1_9RHOB</name>
<sequence>MSDAQTKNTSLADFIWKNADDLWGDFRHTEFGKIILPFTLLRRLECVLAPTREEVRETVKNLGDSGIDMDVILRQQTGFPFYNTSNYDLRSLGATRTRANLEDYISQFSDNARVIFEQFDFANTIARMDRAGVLYKICQNFAAIDLHPDTVPERTMSNVYEHLIRRFGAEVNEAAEDFMTPRDVVHLAIELLLDPDDQLFIENPGLIRTLYDPTCGTGGFLSDGMEHVRNLQDRYSIAPVIIPYGQELEPETHAVCLAGMLLKTLETDPGRDLSKNIALGSTLSADKHRPEKFHYCVSNPPFGKKWEKDQADVTREHKEQGFEGRFGPKLPRVSDGSMLFLLHLLSKLESPDNGGGRAAIILSGSPLFNGNAGQGESEIRRHLLEQDVVEAIIALPTEIFFRTGIGTYIWILSNDKPAHRKGKVQLINATEMYEPMRKSEGNKRRRVGEQQTRDIVQMCADFEVTKQSLILSAPDFGYRRIKVLRPLRKKIVISAEGLTALADEKAWEKRTEAKRAGWTALFESHMGAEEGWHWMEVFAKNAVKRDADLGKADAGLIKAFRKAFGVHDPDLDPVTDKRGQVIPDDDLTDYENVPLAADGTADIYAYLEAEVTPHAHDAYIDETYRDETDGEIGIKGYEINFNRYFYEYVPPRDLDEIDAELKAVEAEIAAVLAEVAG</sequence>
<dbReference type="PANTHER" id="PTHR42933">
    <property type="entry name" value="SLR6095 PROTEIN"/>
    <property type="match status" value="1"/>
</dbReference>
<keyword evidence="3" id="KW-0489">Methyltransferase</keyword>
<comment type="catalytic activity">
    <reaction evidence="7">
        <text>a 2'-deoxyadenosine in DNA + S-adenosyl-L-methionine = an N(6)-methyl-2'-deoxyadenosine in DNA + S-adenosyl-L-homocysteine + H(+)</text>
        <dbReference type="Rhea" id="RHEA:15197"/>
        <dbReference type="Rhea" id="RHEA-COMP:12418"/>
        <dbReference type="Rhea" id="RHEA-COMP:12419"/>
        <dbReference type="ChEBI" id="CHEBI:15378"/>
        <dbReference type="ChEBI" id="CHEBI:57856"/>
        <dbReference type="ChEBI" id="CHEBI:59789"/>
        <dbReference type="ChEBI" id="CHEBI:90615"/>
        <dbReference type="ChEBI" id="CHEBI:90616"/>
        <dbReference type="EC" id="2.1.1.72"/>
    </reaction>
</comment>
<evidence type="ECO:0000256" key="6">
    <source>
        <dbReference type="ARBA" id="ARBA00022747"/>
    </source>
</evidence>
<dbReference type="Pfam" id="PF12161">
    <property type="entry name" value="HsdM_N"/>
    <property type="match status" value="1"/>
</dbReference>
<evidence type="ECO:0000313" key="11">
    <source>
        <dbReference type="Proteomes" id="UP000186336"/>
    </source>
</evidence>
<dbReference type="RefSeq" id="WP_076628714.1">
    <property type="nucleotide sequence ID" value="NZ_CP019312.1"/>
</dbReference>
<keyword evidence="5" id="KW-0949">S-adenosyl-L-methionine</keyword>
<dbReference type="PRINTS" id="PR00507">
    <property type="entry name" value="N12N6MTFRASE"/>
</dbReference>
<dbReference type="InterPro" id="IPR051537">
    <property type="entry name" value="DNA_Adenine_Mtase"/>
</dbReference>
<accession>A0A1P8MWP1</accession>
<dbReference type="GO" id="GO:0032259">
    <property type="term" value="P:methylation"/>
    <property type="evidence" value="ECO:0007669"/>
    <property type="project" value="UniProtKB-KW"/>
</dbReference>
<dbReference type="Pfam" id="PF02384">
    <property type="entry name" value="N6_Mtase"/>
    <property type="match status" value="1"/>
</dbReference>
<dbReference type="PROSITE" id="PS00092">
    <property type="entry name" value="N6_MTASE"/>
    <property type="match status" value="1"/>
</dbReference>
<dbReference type="GO" id="GO:0008170">
    <property type="term" value="F:N-methyltransferase activity"/>
    <property type="evidence" value="ECO:0007669"/>
    <property type="project" value="InterPro"/>
</dbReference>
<evidence type="ECO:0000259" key="9">
    <source>
        <dbReference type="Pfam" id="PF12161"/>
    </source>
</evidence>
<dbReference type="EC" id="2.1.1.72" evidence="2"/>
<dbReference type="InterPro" id="IPR003356">
    <property type="entry name" value="DNA_methylase_A-5"/>
</dbReference>
<dbReference type="GO" id="GO:0003677">
    <property type="term" value="F:DNA binding"/>
    <property type="evidence" value="ECO:0007669"/>
    <property type="project" value="InterPro"/>
</dbReference>
<gene>
    <name evidence="10" type="ORF">BWR18_12630</name>
</gene>
<evidence type="ECO:0000256" key="7">
    <source>
        <dbReference type="ARBA" id="ARBA00047942"/>
    </source>
</evidence>
<evidence type="ECO:0000313" key="10">
    <source>
        <dbReference type="EMBL" id="APX12428.1"/>
    </source>
</evidence>
<feature type="domain" description="DNA methylase adenine-specific" evidence="8">
    <location>
        <begin position="155"/>
        <end position="461"/>
    </location>
</feature>
<dbReference type="EMBL" id="CP019312">
    <property type="protein sequence ID" value="APX12428.1"/>
    <property type="molecule type" value="Genomic_DNA"/>
</dbReference>
<dbReference type="InterPro" id="IPR022749">
    <property type="entry name" value="D12N6_MeTrfase_N"/>
</dbReference>
<keyword evidence="10" id="KW-0540">Nuclease</keyword>
<proteinExistence type="inferred from homology"/>
<organism evidence="10 11">
    <name type="scientific">Tateyamaria omphalii</name>
    <dbReference type="NCBI Taxonomy" id="299262"/>
    <lineage>
        <taxon>Bacteria</taxon>
        <taxon>Pseudomonadati</taxon>
        <taxon>Pseudomonadota</taxon>
        <taxon>Alphaproteobacteria</taxon>
        <taxon>Rhodobacterales</taxon>
        <taxon>Roseobacteraceae</taxon>
        <taxon>Tateyamaria</taxon>
    </lineage>
</organism>
<keyword evidence="10" id="KW-0255">Endonuclease</keyword>
<reference evidence="10 11" key="1">
    <citation type="submission" date="2017-01" db="EMBL/GenBank/DDBJ databases">
        <title>Complete genome of Tateyamaria omphalii DOK1-4 isolated from seawater in Dokdo.</title>
        <authorList>
            <person name="Kim J.H."/>
            <person name="Chi W.-J."/>
        </authorList>
    </citation>
    <scope>NUCLEOTIDE SEQUENCE [LARGE SCALE GENOMIC DNA]</scope>
    <source>
        <strain evidence="10 11">DOK1-4</strain>
    </source>
</reference>
<evidence type="ECO:0000259" key="8">
    <source>
        <dbReference type="Pfam" id="PF02384"/>
    </source>
</evidence>
<dbReference type="STRING" id="299262.BWR18_12630"/>
<dbReference type="AlphaFoldDB" id="A0A1P8MWP1"/>
<dbReference type="GO" id="GO:0009007">
    <property type="term" value="F:site-specific DNA-methyltransferase (adenine-specific) activity"/>
    <property type="evidence" value="ECO:0007669"/>
    <property type="project" value="UniProtKB-EC"/>
</dbReference>
<dbReference type="InterPro" id="IPR002052">
    <property type="entry name" value="DNA_methylase_N6_adenine_CS"/>
</dbReference>
<dbReference type="PANTHER" id="PTHR42933:SF3">
    <property type="entry name" value="TYPE I RESTRICTION ENZYME MJAVIII METHYLASE SUBUNIT"/>
    <property type="match status" value="1"/>
</dbReference>
<dbReference type="REBASE" id="185744">
    <property type="entry name" value="M.TatDOK14II"/>
</dbReference>
<dbReference type="SUPFAM" id="SSF53335">
    <property type="entry name" value="S-adenosyl-L-methionine-dependent methyltransferases"/>
    <property type="match status" value="1"/>
</dbReference>
<dbReference type="KEGG" id="tom:BWR18_12630"/>
<dbReference type="Gene3D" id="3.40.50.150">
    <property type="entry name" value="Vaccinia Virus protein VP39"/>
    <property type="match status" value="1"/>
</dbReference>
<dbReference type="GO" id="GO:0004519">
    <property type="term" value="F:endonuclease activity"/>
    <property type="evidence" value="ECO:0007669"/>
    <property type="project" value="UniProtKB-KW"/>
</dbReference>
<evidence type="ECO:0000256" key="1">
    <source>
        <dbReference type="ARBA" id="ARBA00006594"/>
    </source>
</evidence>
<keyword evidence="10" id="KW-0378">Hydrolase</keyword>
<evidence type="ECO:0000256" key="5">
    <source>
        <dbReference type="ARBA" id="ARBA00022691"/>
    </source>
</evidence>
<keyword evidence="6" id="KW-0680">Restriction system</keyword>
<dbReference type="OrthoDB" id="9806213at2"/>
<comment type="similarity">
    <text evidence="1">Belongs to the N(4)/N(6)-methyltransferase family.</text>
</comment>
<evidence type="ECO:0000256" key="2">
    <source>
        <dbReference type="ARBA" id="ARBA00011900"/>
    </source>
</evidence>
<evidence type="ECO:0000256" key="4">
    <source>
        <dbReference type="ARBA" id="ARBA00022679"/>
    </source>
</evidence>
<keyword evidence="11" id="KW-1185">Reference proteome</keyword>
<dbReference type="Proteomes" id="UP000186336">
    <property type="component" value="Chromosome"/>
</dbReference>
<dbReference type="GO" id="GO:0009307">
    <property type="term" value="P:DNA restriction-modification system"/>
    <property type="evidence" value="ECO:0007669"/>
    <property type="project" value="UniProtKB-KW"/>
</dbReference>